<evidence type="ECO:0008006" key="4">
    <source>
        <dbReference type="Google" id="ProtNLM"/>
    </source>
</evidence>
<reference evidence="2 3" key="1">
    <citation type="submission" date="2024-09" db="EMBL/GenBank/DDBJ databases">
        <authorList>
            <person name="Sun Q."/>
            <person name="Mori K."/>
        </authorList>
    </citation>
    <scope>NUCLEOTIDE SEQUENCE [LARGE SCALE GENOMIC DNA]</scope>
    <source>
        <strain evidence="2 3">CCM 7957</strain>
    </source>
</reference>
<evidence type="ECO:0000313" key="3">
    <source>
        <dbReference type="Proteomes" id="UP001589783"/>
    </source>
</evidence>
<gene>
    <name evidence="2" type="ORF">ACFFJD_08360</name>
</gene>
<name>A0ABV6H7Y8_9ACTN</name>
<evidence type="ECO:0000313" key="2">
    <source>
        <dbReference type="EMBL" id="MFC0314861.1"/>
    </source>
</evidence>
<sequence length="434" mass="47444">MCIGVGEKGGPKRCSADARGRAEIAHTAVLTQTQVVDDLTAAHTQSSIDIDELVAAINGDLSPEQEAAILARTEDPTPPEPEPESKPEPDSSPAATSWHGQMAAASAEVDQAWSAVQIAEAEFAKSPEIPGTAVEKVRHTMECHEQLLAASTVYEAKVRAAGELVAARADTLIAERLDGFPEDPPRVTLEELRDLQRSTWTDGASLAEYHRKVEQYNSEHRRITGRDRVRAEAYRDVLSQIRPVGDAAPKIAGKRPHKQTVADLQAAARFIPGDWITAVDDAHGPITVRRATGKRGYYSRSEELIVTGGEEATMHHEYAHRMEAHIPQISAATNAFLVRRTQNADGVRDQLERYNGSRSELLRPDGFVDKYVGKEYGHESTEVFTTGTEALFAGQYGGLIGAQRRETGESYSADEEHRALILGLYATALRGEHR</sequence>
<comment type="caution">
    <text evidence="2">The sequence shown here is derived from an EMBL/GenBank/DDBJ whole genome shotgun (WGS) entry which is preliminary data.</text>
</comment>
<organism evidence="2 3">
    <name type="scientific">Gordonia phosphorivorans</name>
    <dbReference type="NCBI Taxonomy" id="1056982"/>
    <lineage>
        <taxon>Bacteria</taxon>
        <taxon>Bacillati</taxon>
        <taxon>Actinomycetota</taxon>
        <taxon>Actinomycetes</taxon>
        <taxon>Mycobacteriales</taxon>
        <taxon>Gordoniaceae</taxon>
        <taxon>Gordonia</taxon>
    </lineage>
</organism>
<dbReference type="EMBL" id="JBHLWV010000018">
    <property type="protein sequence ID" value="MFC0314861.1"/>
    <property type="molecule type" value="Genomic_DNA"/>
</dbReference>
<feature type="region of interest" description="Disordered" evidence="1">
    <location>
        <begin position="73"/>
        <end position="106"/>
    </location>
</feature>
<proteinExistence type="predicted"/>
<dbReference type="RefSeq" id="WP_382363039.1">
    <property type="nucleotide sequence ID" value="NZ_JBHLWV010000018.1"/>
</dbReference>
<protein>
    <recommendedName>
        <fullName evidence="4">DUF4157 domain-containing protein</fullName>
    </recommendedName>
</protein>
<keyword evidence="3" id="KW-1185">Reference proteome</keyword>
<evidence type="ECO:0000256" key="1">
    <source>
        <dbReference type="SAM" id="MobiDB-lite"/>
    </source>
</evidence>
<dbReference type="Proteomes" id="UP001589783">
    <property type="component" value="Unassembled WGS sequence"/>
</dbReference>
<accession>A0ABV6H7Y8</accession>